<evidence type="ECO:0000313" key="4">
    <source>
        <dbReference type="Proteomes" id="UP001515480"/>
    </source>
</evidence>
<keyword evidence="4" id="KW-1185">Reference proteome</keyword>
<gene>
    <name evidence="2" type="ORF">AB1Y20_012726</name>
    <name evidence="3" type="ORF">AB1Y20_012733</name>
</gene>
<comment type="caution">
    <text evidence="3">The sequence shown here is derived from an EMBL/GenBank/DDBJ whole genome shotgun (WGS) entry which is preliminary data.</text>
</comment>
<accession>A0AB34ILI2</accession>
<dbReference type="EMBL" id="JBGBPQ010000024">
    <property type="protein sequence ID" value="KAL1500056.1"/>
    <property type="molecule type" value="Genomic_DNA"/>
</dbReference>
<name>A0AB34ILI2_PRYPA</name>
<organism evidence="3 4">
    <name type="scientific">Prymnesium parvum</name>
    <name type="common">Toxic golden alga</name>
    <dbReference type="NCBI Taxonomy" id="97485"/>
    <lineage>
        <taxon>Eukaryota</taxon>
        <taxon>Haptista</taxon>
        <taxon>Haptophyta</taxon>
        <taxon>Prymnesiophyceae</taxon>
        <taxon>Prymnesiales</taxon>
        <taxon>Prymnesiaceae</taxon>
        <taxon>Prymnesium</taxon>
    </lineage>
</organism>
<evidence type="ECO:0000313" key="2">
    <source>
        <dbReference type="EMBL" id="KAL1500049.1"/>
    </source>
</evidence>
<sequence>MQDLFTKRGQDVIRFLCSTVSADIPEQVELNSTFRFAIHSGTILALFSEHQLFEDESIGIDHTDTPCSNMQKYIIEGNTTLNEHFVLTSMMNVQTFARGCAGGGLDSLEGVDGLSAYEFMELAVYCGNQKYAYAEDRVTRVAAFLNVLLNGNKFWEKRRVKTDEISTPKFDAQNEPPPEDEAEWSNEDQVDWLQTWQQLNLQQIPGFKDHERAIFRALRSSRQQLLCLYSRAKGLQSAVTRDAWQHLIIDAALTTRSLDQSRAYECFDNAATTNKVGATDQERPEFVLLAPAIASKPPPQKRSLASIPCGKQGVRRQLPLSSLVMAIALAMVQMDQLCPCV</sequence>
<dbReference type="EMBL" id="JBGBPQ010000024">
    <property type="protein sequence ID" value="KAL1500049.1"/>
    <property type="molecule type" value="Genomic_DNA"/>
</dbReference>
<protein>
    <submittedName>
        <fullName evidence="3">Uncharacterized protein</fullName>
    </submittedName>
</protein>
<evidence type="ECO:0000256" key="1">
    <source>
        <dbReference type="SAM" id="MobiDB-lite"/>
    </source>
</evidence>
<feature type="region of interest" description="Disordered" evidence="1">
    <location>
        <begin position="166"/>
        <end position="185"/>
    </location>
</feature>
<reference evidence="3 4" key="1">
    <citation type="journal article" date="2024" name="Science">
        <title>Giant polyketide synthase enzymes in the biosynthesis of giant marine polyether toxins.</title>
        <authorList>
            <person name="Fallon T.R."/>
            <person name="Shende V.V."/>
            <person name="Wierzbicki I.H."/>
            <person name="Pendleton A.L."/>
            <person name="Watervoot N.F."/>
            <person name="Auber R.P."/>
            <person name="Gonzalez D.J."/>
            <person name="Wisecaver J.H."/>
            <person name="Moore B.S."/>
        </authorList>
    </citation>
    <scope>NUCLEOTIDE SEQUENCE [LARGE SCALE GENOMIC DNA]</scope>
    <source>
        <strain evidence="3 4">12B1</strain>
    </source>
</reference>
<evidence type="ECO:0000313" key="3">
    <source>
        <dbReference type="EMBL" id="KAL1500056.1"/>
    </source>
</evidence>
<dbReference type="AlphaFoldDB" id="A0AB34ILI2"/>
<dbReference type="Proteomes" id="UP001515480">
    <property type="component" value="Unassembled WGS sequence"/>
</dbReference>
<proteinExistence type="predicted"/>